<comment type="pathway">
    <text evidence="2 11">Amino-acid biosynthesis; L-histidine biosynthesis; L-histidine from 5-phospho-alpha-D-ribose 1-diphosphate: step 5/9.</text>
</comment>
<comment type="similarity">
    <text evidence="3 11 12">Belongs to the HisA/HisF family.</text>
</comment>
<comment type="subcellular location">
    <subcellularLocation>
        <location evidence="1 11">Cytoplasm</location>
    </subcellularLocation>
</comment>
<dbReference type="InterPro" id="IPR050064">
    <property type="entry name" value="IGPS_HisA/HisF"/>
</dbReference>
<dbReference type="RefSeq" id="WP_064026244.1">
    <property type="nucleotide sequence ID" value="NZ_CP023669.1"/>
</dbReference>
<dbReference type="InterPro" id="IPR006062">
    <property type="entry name" value="His_biosynth"/>
</dbReference>
<accession>A0A291IEH1</accession>
<comment type="catalytic activity">
    <reaction evidence="10 11">
        <text>5-[(5-phospho-1-deoxy-D-ribulos-1-ylimino)methylamino]-1-(5-phospho-beta-D-ribosyl)imidazole-4-carboxamide + L-glutamine = D-erythro-1-(imidazol-4-yl)glycerol 3-phosphate + 5-amino-1-(5-phospho-beta-D-ribosyl)imidazole-4-carboxamide + L-glutamate + H(+)</text>
        <dbReference type="Rhea" id="RHEA:24793"/>
        <dbReference type="ChEBI" id="CHEBI:15378"/>
        <dbReference type="ChEBI" id="CHEBI:29985"/>
        <dbReference type="ChEBI" id="CHEBI:58278"/>
        <dbReference type="ChEBI" id="CHEBI:58359"/>
        <dbReference type="ChEBI" id="CHEBI:58475"/>
        <dbReference type="ChEBI" id="CHEBI:58525"/>
        <dbReference type="EC" id="4.3.2.10"/>
    </reaction>
</comment>
<name>A0A291IEH1_9GAMM</name>
<comment type="function">
    <text evidence="9 11">IGPS catalyzes the conversion of PRFAR and glutamine to IGP, AICAR and glutamate. The HisF subunit catalyzes the cyclization activity that produces IGP and AICAR from PRFAR using the ammonia provided by the HisH subunit.</text>
</comment>
<feature type="active site" evidence="11">
    <location>
        <position position="12"/>
    </location>
</feature>
<dbReference type="AlphaFoldDB" id="A0A291IEH1"/>
<proteinExistence type="inferred from homology"/>
<evidence type="ECO:0000256" key="8">
    <source>
        <dbReference type="ARBA" id="ARBA00023239"/>
    </source>
</evidence>
<dbReference type="GO" id="GO:0005737">
    <property type="term" value="C:cytoplasm"/>
    <property type="evidence" value="ECO:0007669"/>
    <property type="project" value="UniProtKB-SubCell"/>
</dbReference>
<dbReference type="PANTHER" id="PTHR21235">
    <property type="entry name" value="IMIDAZOLE GLYCEROL PHOSPHATE SYNTHASE SUBUNIT HISF/H IGP SYNTHASE SUBUNIT HISF/H"/>
    <property type="match status" value="1"/>
</dbReference>
<evidence type="ECO:0000313" key="13">
    <source>
        <dbReference type="EMBL" id="OAI27475.1"/>
    </source>
</evidence>
<evidence type="ECO:0000256" key="11">
    <source>
        <dbReference type="HAMAP-Rule" id="MF_01013"/>
    </source>
</evidence>
<sequence>MSLAKRIIPCLDVDNGRVVKGVKFVDIRDAGDPVEIARRYDREGADEITFLDITATHDDRATMVHVVEQVAGEVFIPLTVGGGIRTADDIRRMLNAGADKVGINSAAVFRPEFVKEAADKFGSQCIVVAIDAKKVSQDGEAERWEIFTHGGRKPTGIDAVAWAVRMKEYGAGEILLTSMDRDGTKSGFDLALTRAISEAVSIPVIASGGVGNLDHLADGILEGKADAVLAASIFHFGEYTIEQAKRHMQSRGIEVRL</sequence>
<dbReference type="CDD" id="cd04731">
    <property type="entry name" value="HisF"/>
    <property type="match status" value="1"/>
</dbReference>
<dbReference type="Gene3D" id="3.20.20.70">
    <property type="entry name" value="Aldolase class I"/>
    <property type="match status" value="1"/>
</dbReference>
<evidence type="ECO:0000256" key="6">
    <source>
        <dbReference type="ARBA" id="ARBA00022605"/>
    </source>
</evidence>
<dbReference type="PANTHER" id="PTHR21235:SF2">
    <property type="entry name" value="IMIDAZOLE GLYCEROL PHOSPHATE SYNTHASE HISHF"/>
    <property type="match status" value="1"/>
</dbReference>
<reference evidence="13 14" key="1">
    <citation type="submission" date="2016-03" db="EMBL/GenBank/DDBJ databases">
        <authorList>
            <person name="Heylen K."/>
            <person name="De Vos P."/>
            <person name="Vekeman B."/>
        </authorList>
    </citation>
    <scope>NUCLEOTIDE SEQUENCE [LARGE SCALE GENOMIC DNA]</scope>
    <source>
        <strain evidence="13 14">R-49807</strain>
    </source>
</reference>
<keyword evidence="7 11" id="KW-0368">Histidine biosynthesis</keyword>
<keyword evidence="5 11" id="KW-0963">Cytoplasm</keyword>
<dbReference type="NCBIfam" id="TIGR00735">
    <property type="entry name" value="hisF"/>
    <property type="match status" value="1"/>
</dbReference>
<evidence type="ECO:0000256" key="10">
    <source>
        <dbReference type="ARBA" id="ARBA00047838"/>
    </source>
</evidence>
<keyword evidence="6 11" id="KW-0028">Amino-acid biosynthesis</keyword>
<dbReference type="InterPro" id="IPR004651">
    <property type="entry name" value="HisF"/>
</dbReference>
<dbReference type="Pfam" id="PF00977">
    <property type="entry name" value="His_biosynth"/>
    <property type="match status" value="1"/>
</dbReference>
<protein>
    <recommendedName>
        <fullName evidence="11">Imidazole glycerol phosphate synthase subunit HisF</fullName>
        <ecNumber evidence="11">4.3.2.10</ecNumber>
    </recommendedName>
    <alternativeName>
        <fullName evidence="11">IGP synthase cyclase subunit</fullName>
    </alternativeName>
    <alternativeName>
        <fullName evidence="11">IGP synthase subunit HisF</fullName>
    </alternativeName>
    <alternativeName>
        <fullName evidence="11">ImGP synthase subunit HisF</fullName>
        <shortName evidence="11">IGPS subunit HisF</shortName>
    </alternativeName>
</protein>
<feature type="active site" evidence="11">
    <location>
        <position position="131"/>
    </location>
</feature>
<evidence type="ECO:0000256" key="5">
    <source>
        <dbReference type="ARBA" id="ARBA00022490"/>
    </source>
</evidence>
<evidence type="ECO:0000256" key="9">
    <source>
        <dbReference type="ARBA" id="ARBA00025475"/>
    </source>
</evidence>
<dbReference type="InterPro" id="IPR013785">
    <property type="entry name" value="Aldolase_TIM"/>
</dbReference>
<dbReference type="GO" id="GO:0016829">
    <property type="term" value="F:lyase activity"/>
    <property type="evidence" value="ECO:0007669"/>
    <property type="project" value="UniProtKB-KW"/>
</dbReference>
<dbReference type="GO" id="GO:0000105">
    <property type="term" value="P:L-histidine biosynthetic process"/>
    <property type="evidence" value="ECO:0007669"/>
    <property type="project" value="UniProtKB-UniRule"/>
</dbReference>
<comment type="subunit">
    <text evidence="4 11">Heterodimer of HisH and HisF.</text>
</comment>
<dbReference type="SUPFAM" id="SSF51366">
    <property type="entry name" value="Ribulose-phoshate binding barrel"/>
    <property type="match status" value="1"/>
</dbReference>
<keyword evidence="8 11" id="KW-0456">Lyase</keyword>
<gene>
    <name evidence="11" type="primary">hisF</name>
    <name evidence="13" type="ORF">A1356_09030</name>
</gene>
<evidence type="ECO:0000256" key="4">
    <source>
        <dbReference type="ARBA" id="ARBA00011152"/>
    </source>
</evidence>
<dbReference type="FunFam" id="3.20.20.70:FF:000006">
    <property type="entry name" value="Imidazole glycerol phosphate synthase subunit HisF"/>
    <property type="match status" value="1"/>
</dbReference>
<dbReference type="InterPro" id="IPR011060">
    <property type="entry name" value="RibuloseP-bd_barrel"/>
</dbReference>
<organism evidence="13 14">
    <name type="scientific">Methylomonas koyamae</name>
    <dbReference type="NCBI Taxonomy" id="702114"/>
    <lineage>
        <taxon>Bacteria</taxon>
        <taxon>Pseudomonadati</taxon>
        <taxon>Pseudomonadota</taxon>
        <taxon>Gammaproteobacteria</taxon>
        <taxon>Methylococcales</taxon>
        <taxon>Methylococcaceae</taxon>
        <taxon>Methylomonas</taxon>
    </lineage>
</organism>
<dbReference type="Proteomes" id="UP000077734">
    <property type="component" value="Unassembled WGS sequence"/>
</dbReference>
<evidence type="ECO:0000256" key="3">
    <source>
        <dbReference type="ARBA" id="ARBA00009667"/>
    </source>
</evidence>
<evidence type="ECO:0000256" key="2">
    <source>
        <dbReference type="ARBA" id="ARBA00005091"/>
    </source>
</evidence>
<dbReference type="EC" id="4.3.2.10" evidence="11"/>
<dbReference type="GO" id="GO:0000107">
    <property type="term" value="F:imidazoleglycerol-phosphate synthase activity"/>
    <property type="evidence" value="ECO:0007669"/>
    <property type="project" value="UniProtKB-UniRule"/>
</dbReference>
<dbReference type="KEGG" id="mko:MKLM6_0319"/>
<comment type="caution">
    <text evidence="13">The sequence shown here is derived from an EMBL/GenBank/DDBJ whole genome shotgun (WGS) entry which is preliminary data.</text>
</comment>
<evidence type="ECO:0000256" key="12">
    <source>
        <dbReference type="RuleBase" id="RU003657"/>
    </source>
</evidence>
<evidence type="ECO:0000256" key="7">
    <source>
        <dbReference type="ARBA" id="ARBA00023102"/>
    </source>
</evidence>
<dbReference type="HAMAP" id="MF_01013">
    <property type="entry name" value="HisF"/>
    <property type="match status" value="1"/>
</dbReference>
<evidence type="ECO:0000313" key="14">
    <source>
        <dbReference type="Proteomes" id="UP000077734"/>
    </source>
</evidence>
<evidence type="ECO:0000256" key="1">
    <source>
        <dbReference type="ARBA" id="ARBA00004496"/>
    </source>
</evidence>
<dbReference type="EMBL" id="LUUL01000063">
    <property type="protein sequence ID" value="OAI27475.1"/>
    <property type="molecule type" value="Genomic_DNA"/>
</dbReference>
<keyword evidence="14" id="KW-1185">Reference proteome</keyword>